<dbReference type="InterPro" id="IPR011010">
    <property type="entry name" value="DNA_brk_join_enz"/>
</dbReference>
<dbReference type="EMBL" id="CP140152">
    <property type="protein sequence ID" value="WQH04320.1"/>
    <property type="molecule type" value="Genomic_DNA"/>
</dbReference>
<dbReference type="Pfam" id="PF00589">
    <property type="entry name" value="Phage_integrase"/>
    <property type="match status" value="1"/>
</dbReference>
<dbReference type="Proteomes" id="UP001326110">
    <property type="component" value="Chromosome"/>
</dbReference>
<feature type="domain" description="Tyr recombinase" evidence="3">
    <location>
        <begin position="2"/>
        <end position="220"/>
    </location>
</feature>
<sequence>MAQATVLKPGQYRHLIRATRATSRAPERDVLVLMMGIHMGMRVSEIAQVEVGDFMFASGKLRQEVSLRAVVTKGCRQRCVYLTNRDLVAALEDYLTLRVERRWRMSDDPKRYRGLRPDSALILTFKGYKYSMNRKRRINYAGEQIDYAACDALQSHVTKLYRDAGIKGGSSHSGRRSMASRLLAQGHDLETIQLMLGHAELDHIDPYLEVSNERFRQAFADVL</sequence>
<organism evidence="4 5">
    <name type="scientific">Duganella zoogloeoides</name>
    <dbReference type="NCBI Taxonomy" id="75659"/>
    <lineage>
        <taxon>Bacteria</taxon>
        <taxon>Pseudomonadati</taxon>
        <taxon>Pseudomonadota</taxon>
        <taxon>Betaproteobacteria</taxon>
        <taxon>Burkholderiales</taxon>
        <taxon>Oxalobacteraceae</taxon>
        <taxon>Telluria group</taxon>
        <taxon>Duganella</taxon>
    </lineage>
</organism>
<reference evidence="4 5" key="1">
    <citation type="submission" date="2023-11" db="EMBL/GenBank/DDBJ databases">
        <title>MicrobeMod: A computational toolkit for identifying prokaryotic methylation and restriction-modification with nanopore sequencing.</title>
        <authorList>
            <person name="Crits-Christoph A."/>
            <person name="Kang S.C."/>
            <person name="Lee H."/>
            <person name="Ostrov N."/>
        </authorList>
    </citation>
    <scope>NUCLEOTIDE SEQUENCE [LARGE SCALE GENOMIC DNA]</scope>
    <source>
        <strain evidence="4 5">ATCC 25935</strain>
    </source>
</reference>
<accession>A0ABZ0XX46</accession>
<gene>
    <name evidence="4" type="ORF">SR858_25325</name>
</gene>
<evidence type="ECO:0000256" key="2">
    <source>
        <dbReference type="ARBA" id="ARBA00023172"/>
    </source>
</evidence>
<dbReference type="CDD" id="cd00397">
    <property type="entry name" value="DNA_BRE_C"/>
    <property type="match status" value="1"/>
</dbReference>
<dbReference type="InterPro" id="IPR002104">
    <property type="entry name" value="Integrase_catalytic"/>
</dbReference>
<keyword evidence="1" id="KW-0229">DNA integration</keyword>
<dbReference type="GeneID" id="43165475"/>
<evidence type="ECO:0000256" key="1">
    <source>
        <dbReference type="ARBA" id="ARBA00022908"/>
    </source>
</evidence>
<dbReference type="InterPro" id="IPR013762">
    <property type="entry name" value="Integrase-like_cat_sf"/>
</dbReference>
<evidence type="ECO:0000313" key="4">
    <source>
        <dbReference type="EMBL" id="WQH04320.1"/>
    </source>
</evidence>
<evidence type="ECO:0000313" key="5">
    <source>
        <dbReference type="Proteomes" id="UP001326110"/>
    </source>
</evidence>
<dbReference type="RefSeq" id="WP_019923891.1">
    <property type="nucleotide sequence ID" value="NZ_CP140152.1"/>
</dbReference>
<keyword evidence="5" id="KW-1185">Reference proteome</keyword>
<dbReference type="PROSITE" id="PS51898">
    <property type="entry name" value="TYR_RECOMBINASE"/>
    <property type="match status" value="1"/>
</dbReference>
<evidence type="ECO:0000259" key="3">
    <source>
        <dbReference type="PROSITE" id="PS51898"/>
    </source>
</evidence>
<protein>
    <submittedName>
        <fullName evidence="4">Site-specific integrase</fullName>
    </submittedName>
</protein>
<keyword evidence="2" id="KW-0233">DNA recombination</keyword>
<dbReference type="PANTHER" id="PTHR30349">
    <property type="entry name" value="PHAGE INTEGRASE-RELATED"/>
    <property type="match status" value="1"/>
</dbReference>
<name>A0ABZ0XX46_9BURK</name>
<dbReference type="SUPFAM" id="SSF56349">
    <property type="entry name" value="DNA breaking-rejoining enzymes"/>
    <property type="match status" value="1"/>
</dbReference>
<dbReference type="Gene3D" id="1.10.443.10">
    <property type="entry name" value="Intergrase catalytic core"/>
    <property type="match status" value="1"/>
</dbReference>
<proteinExistence type="predicted"/>
<dbReference type="InterPro" id="IPR050090">
    <property type="entry name" value="Tyrosine_recombinase_XerCD"/>
</dbReference>